<dbReference type="KEGG" id="puo:RZN69_18420"/>
<dbReference type="Gene3D" id="2.60.120.560">
    <property type="entry name" value="Exo-inulinase, domain 1"/>
    <property type="match status" value="1"/>
</dbReference>
<protein>
    <submittedName>
        <fullName evidence="2">DUF1080 domain-containing protein</fullName>
    </submittedName>
</protein>
<evidence type="ECO:0000259" key="1">
    <source>
        <dbReference type="Pfam" id="PF06439"/>
    </source>
</evidence>
<keyword evidence="3" id="KW-1185">Reference proteome</keyword>
<evidence type="ECO:0000313" key="2">
    <source>
        <dbReference type="EMBL" id="WOO40601.1"/>
    </source>
</evidence>
<gene>
    <name evidence="2" type="ORF">RZN69_18420</name>
</gene>
<sequence length="269" mass="30501">MCRLQADSDDANSKKGFTPIFNGQSLEGWHIMEREADDTYYATEENFFVKDGVLHCFQTQPSRKGGLILSDDEYGDFELIIDVKSDWGCDSGIFLRCTEDGRGIQVLNDYLQNGCIGFLFGQGTGAYISRPIRLYGHPDSQDAENVFAKDIYDGVEIDNLTYSIGASEWNKVWRHGEWNTLKIRCTGSEPVVTTWVNGVKIMEMDGSDYQARHLNHENVQNWDQPSAWDSEKVQRITGNRGSIALQIHPGGRWKPGGSAMYRNIRIREL</sequence>
<feature type="domain" description="3-keto-alpha-glucoside-1,2-lyase/3-keto-2-hydroxy-glucal hydratase" evidence="1">
    <location>
        <begin position="16"/>
        <end position="267"/>
    </location>
</feature>
<dbReference type="InterPro" id="IPR010496">
    <property type="entry name" value="AL/BT2_dom"/>
</dbReference>
<dbReference type="RefSeq" id="WP_317832717.1">
    <property type="nucleotide sequence ID" value="NZ_CP136920.1"/>
</dbReference>
<proteinExistence type="predicted"/>
<dbReference type="AlphaFoldDB" id="A0AAQ3L7Y9"/>
<dbReference type="Proteomes" id="UP001304300">
    <property type="component" value="Chromosome"/>
</dbReference>
<dbReference type="Pfam" id="PF06439">
    <property type="entry name" value="3keto-disac_hyd"/>
    <property type="match status" value="1"/>
</dbReference>
<accession>A0AAQ3L7Y9</accession>
<evidence type="ECO:0000313" key="3">
    <source>
        <dbReference type="Proteomes" id="UP001304300"/>
    </source>
</evidence>
<dbReference type="EMBL" id="CP136920">
    <property type="protein sequence ID" value="WOO40601.1"/>
    <property type="molecule type" value="Genomic_DNA"/>
</dbReference>
<dbReference type="GO" id="GO:0016787">
    <property type="term" value="F:hydrolase activity"/>
    <property type="evidence" value="ECO:0007669"/>
    <property type="project" value="InterPro"/>
</dbReference>
<name>A0AAQ3L7Y9_9BACT</name>
<organism evidence="2 3">
    <name type="scientific">Rubellicoccus peritrichatus</name>
    <dbReference type="NCBI Taxonomy" id="3080537"/>
    <lineage>
        <taxon>Bacteria</taxon>
        <taxon>Pseudomonadati</taxon>
        <taxon>Verrucomicrobiota</taxon>
        <taxon>Opitutia</taxon>
        <taxon>Puniceicoccales</taxon>
        <taxon>Cerasicoccaceae</taxon>
        <taxon>Rubellicoccus</taxon>
    </lineage>
</organism>
<reference evidence="2 3" key="1">
    <citation type="submission" date="2023-10" db="EMBL/GenBank/DDBJ databases">
        <title>Rubellicoccus peritrichatus gen. nov., sp. nov., isolated from an algae of coral reef tank.</title>
        <authorList>
            <person name="Luo J."/>
        </authorList>
    </citation>
    <scope>NUCLEOTIDE SEQUENCE [LARGE SCALE GENOMIC DNA]</scope>
    <source>
        <strain evidence="2 3">CR14</strain>
    </source>
</reference>